<feature type="transmembrane region" description="Helical" evidence="1">
    <location>
        <begin position="93"/>
        <end position="118"/>
    </location>
</feature>
<keyword evidence="5" id="KW-1185">Reference proteome</keyword>
<proteinExistence type="predicted"/>
<dbReference type="AlphaFoldDB" id="A0A7W3Y5Y1"/>
<dbReference type="InterPro" id="IPR025105">
    <property type="entry name" value="DUF4010"/>
</dbReference>
<dbReference type="InterPro" id="IPR049177">
    <property type="entry name" value="MgtC_SapB_SrpB_YhiD_N"/>
</dbReference>
<evidence type="ECO:0000259" key="2">
    <source>
        <dbReference type="Pfam" id="PF02308"/>
    </source>
</evidence>
<feature type="transmembrane region" description="Helical" evidence="1">
    <location>
        <begin position="259"/>
        <end position="278"/>
    </location>
</feature>
<dbReference type="Pfam" id="PF13194">
    <property type="entry name" value="DUF4010"/>
    <property type="match status" value="1"/>
</dbReference>
<comment type="caution">
    <text evidence="4">The sequence shown here is derived from an EMBL/GenBank/DDBJ whole genome shotgun (WGS) entry which is preliminary data.</text>
</comment>
<dbReference type="PANTHER" id="PTHR39084:SF1">
    <property type="entry name" value="DUF4010 DOMAIN-CONTAINING PROTEIN"/>
    <property type="match status" value="1"/>
</dbReference>
<feature type="transmembrane region" description="Helical" evidence="1">
    <location>
        <begin position="160"/>
        <end position="181"/>
    </location>
</feature>
<feature type="domain" description="MgtC/SapB/SrpB/YhiD N-terminal" evidence="2">
    <location>
        <begin position="9"/>
        <end position="123"/>
    </location>
</feature>
<dbReference type="Proteomes" id="UP000523196">
    <property type="component" value="Unassembled WGS sequence"/>
</dbReference>
<name>A0A7W3Y5Y1_9GAMM</name>
<feature type="transmembrane region" description="Helical" evidence="1">
    <location>
        <begin position="193"/>
        <end position="214"/>
    </location>
</feature>
<dbReference type="EMBL" id="JACHTF010000008">
    <property type="protein sequence ID" value="MBB1060662.1"/>
    <property type="molecule type" value="Genomic_DNA"/>
</dbReference>
<evidence type="ECO:0000313" key="5">
    <source>
        <dbReference type="Proteomes" id="UP000523196"/>
    </source>
</evidence>
<feature type="transmembrane region" description="Helical" evidence="1">
    <location>
        <begin position="226"/>
        <end position="247"/>
    </location>
</feature>
<evidence type="ECO:0000259" key="3">
    <source>
        <dbReference type="Pfam" id="PF13194"/>
    </source>
</evidence>
<keyword evidence="1" id="KW-1133">Transmembrane helix</keyword>
<keyword evidence="1" id="KW-0472">Membrane</keyword>
<dbReference type="Pfam" id="PF02308">
    <property type="entry name" value="MgtC"/>
    <property type="match status" value="1"/>
</dbReference>
<feature type="transmembrane region" description="Helical" evidence="1">
    <location>
        <begin position="138"/>
        <end position="153"/>
    </location>
</feature>
<protein>
    <submittedName>
        <fullName evidence="4">MgtC/SapB family protein</fullName>
    </submittedName>
</protein>
<organism evidence="4 5">
    <name type="scientific">Marilutibacter spongiae</name>
    <dbReference type="NCBI Taxonomy" id="2025720"/>
    <lineage>
        <taxon>Bacteria</taxon>
        <taxon>Pseudomonadati</taxon>
        <taxon>Pseudomonadota</taxon>
        <taxon>Gammaproteobacteria</taxon>
        <taxon>Lysobacterales</taxon>
        <taxon>Lysobacteraceae</taxon>
        <taxon>Marilutibacter</taxon>
    </lineage>
</organism>
<reference evidence="4 5" key="1">
    <citation type="submission" date="2020-08" db="EMBL/GenBank/DDBJ databases">
        <authorList>
            <person name="Xu S."/>
            <person name="Li A."/>
        </authorList>
    </citation>
    <scope>NUCLEOTIDE SEQUENCE [LARGE SCALE GENOMIC DNA]</scope>
    <source>
        <strain evidence="4 5">119BY6-57</strain>
    </source>
</reference>
<feature type="transmembrane region" description="Helical" evidence="1">
    <location>
        <begin position="299"/>
        <end position="320"/>
    </location>
</feature>
<evidence type="ECO:0000313" key="4">
    <source>
        <dbReference type="EMBL" id="MBB1060662.1"/>
    </source>
</evidence>
<feature type="transmembrane region" description="Helical" evidence="1">
    <location>
        <begin position="360"/>
        <end position="379"/>
    </location>
</feature>
<dbReference type="RefSeq" id="WP_182686822.1">
    <property type="nucleotide sequence ID" value="NZ_JACHTF010000008.1"/>
</dbReference>
<gene>
    <name evidence="4" type="ORF">H4F98_08755</name>
</gene>
<feature type="domain" description="DUF4010" evidence="3">
    <location>
        <begin position="173"/>
        <end position="381"/>
    </location>
</feature>
<keyword evidence="1" id="KW-0812">Transmembrane</keyword>
<feature type="transmembrane region" description="Helical" evidence="1">
    <location>
        <begin position="385"/>
        <end position="405"/>
    </location>
</feature>
<dbReference type="PANTHER" id="PTHR39084">
    <property type="entry name" value="MEMBRANE PROTEIN-RELATED"/>
    <property type="match status" value="1"/>
</dbReference>
<feature type="transmembrane region" description="Helical" evidence="1">
    <location>
        <begin position="39"/>
        <end position="72"/>
    </location>
</feature>
<feature type="transmembrane region" description="Helical" evidence="1">
    <location>
        <begin position="326"/>
        <end position="348"/>
    </location>
</feature>
<evidence type="ECO:0000256" key="1">
    <source>
        <dbReference type="SAM" id="Phobius"/>
    </source>
</evidence>
<sequence>MEIGLQGMTTAVAIGLLVGLVRERHPAHGAVAQAGIRTHALVAIAAAVAISFGPWLLAVLMLGVGALAVVGYRQSRTQDPGLTGEVALLTTPLLAALAQSAPAWAGGLAVVVAGLLFAKEPLQGFARRWLAEREVQDGLMLAAAALVVLPLLPDRPVDPWGVLVPSVIWRLVVLVMGVGLLGHLALRLVGARWGLPLAGFLSGFASSTAAVAGLGQQSRQAPARAAAAASAALLANLASLMLLAAIVGATSPALLRASVWPLAAAGLAVAVAALPGLRDRGESASPPPTDAPAFHVGQALLLGLVFSAVLLASAGLSRLFGDAGAMVAAMLVALAELHPAAASIAQLAGGGELALAHARLGLAGLLVSAGVAKSVIAFASGTRRYALQVAGGLAAMATAAVALALSMA</sequence>
<accession>A0A7W3Y5Y1</accession>